<dbReference type="Proteomes" id="UP000325440">
    <property type="component" value="Unassembled WGS sequence"/>
</dbReference>
<keyword evidence="6" id="KW-0391">Immunity</keyword>
<comment type="subcellular location">
    <subcellularLocation>
        <location evidence="1">Cytoplasm</location>
    </subcellularLocation>
</comment>
<evidence type="ECO:0000256" key="2">
    <source>
        <dbReference type="ARBA" id="ARBA00022490"/>
    </source>
</evidence>
<evidence type="ECO:0000256" key="7">
    <source>
        <dbReference type="PROSITE-ProRule" id="PRU00175"/>
    </source>
</evidence>
<proteinExistence type="predicted"/>
<dbReference type="EMBL" id="CABPRJ010001484">
    <property type="protein sequence ID" value="VVC38589.1"/>
    <property type="molecule type" value="Genomic_DNA"/>
</dbReference>
<keyword evidence="3" id="KW-0479">Metal-binding</keyword>
<dbReference type="InterPro" id="IPR001841">
    <property type="entry name" value="Znf_RING"/>
</dbReference>
<dbReference type="GO" id="GO:0002376">
    <property type="term" value="P:immune system process"/>
    <property type="evidence" value="ECO:0007669"/>
    <property type="project" value="UniProtKB-KW"/>
</dbReference>
<accession>A0A5E4N3M7</accession>
<dbReference type="GO" id="GO:0008270">
    <property type="term" value="F:zinc ion binding"/>
    <property type="evidence" value="ECO:0007669"/>
    <property type="project" value="UniProtKB-KW"/>
</dbReference>
<dbReference type="InterPro" id="IPR046439">
    <property type="entry name" value="ZF_RZ_dom"/>
</dbReference>
<evidence type="ECO:0000259" key="8">
    <source>
        <dbReference type="PROSITE" id="PS50089"/>
    </source>
</evidence>
<dbReference type="PROSITE" id="PS51981">
    <property type="entry name" value="ZF_RZ"/>
    <property type="match status" value="1"/>
</dbReference>
<dbReference type="Pfam" id="PF20173">
    <property type="entry name" value="ZnF_RZ-type"/>
    <property type="match status" value="1"/>
</dbReference>
<keyword evidence="5" id="KW-0862">Zinc</keyword>
<keyword evidence="2" id="KW-0963">Cytoplasm</keyword>
<evidence type="ECO:0000256" key="6">
    <source>
        <dbReference type="ARBA" id="ARBA00022859"/>
    </source>
</evidence>
<evidence type="ECO:0000256" key="4">
    <source>
        <dbReference type="ARBA" id="ARBA00022771"/>
    </source>
</evidence>
<evidence type="ECO:0000256" key="1">
    <source>
        <dbReference type="ARBA" id="ARBA00004496"/>
    </source>
</evidence>
<dbReference type="PROSITE" id="PS50089">
    <property type="entry name" value="ZF_RING_2"/>
    <property type="match status" value="1"/>
</dbReference>
<organism evidence="10 11">
    <name type="scientific">Cinara cedri</name>
    <dbReference type="NCBI Taxonomy" id="506608"/>
    <lineage>
        <taxon>Eukaryota</taxon>
        <taxon>Metazoa</taxon>
        <taxon>Ecdysozoa</taxon>
        <taxon>Arthropoda</taxon>
        <taxon>Hexapoda</taxon>
        <taxon>Insecta</taxon>
        <taxon>Pterygota</taxon>
        <taxon>Neoptera</taxon>
        <taxon>Paraneoptera</taxon>
        <taxon>Hemiptera</taxon>
        <taxon>Sternorrhyncha</taxon>
        <taxon>Aphidomorpha</taxon>
        <taxon>Aphidoidea</taxon>
        <taxon>Aphididae</taxon>
        <taxon>Lachninae</taxon>
        <taxon>Cinara</taxon>
    </lineage>
</organism>
<protein>
    <submittedName>
        <fullName evidence="10">Zinc finger, RING-type</fullName>
    </submittedName>
</protein>
<sequence length="535" mass="61562">MDSEYVLDKCSEPCLQKLNCNDICRGTCGKCKQGRLHIPCSEICNKINPCNHICKFPCKERCPPCNNKCLYSCIHSKCTNICGKPCVPCKEKCSWKCRHLCCTVKCGEICNRMPCYEPCDLILECKHNCIGFCGEPCPPLCRICQKDEVTTIIFGNEDEPGARFVYLEDCGHSVESEALEQWMNQNDKEIVLKQCPLCRTPILKTLRFMNRVKVILKDIAEIKEKQYKEQFVISSNKIEMLQSLKSLSDNFKSIFIGDLRKFQHIKDLWDMFCKPLNKQFQISQKTHKNNRNRTVHIPIKEIESLDFVINLFKSTSKYKQIINEDIDDGPMKQTIINHFVWLLSVTFTYAKELSNQQKFDINMEMARGGRIVSLYKILSSVEYKMKVQMNIDSTNKNEVKDLIDNMIDMLISCKVYNLNRDKEIENRMELIEQKIDGIAFISDEERKMIHKAMSVNFPGGIRAQGHWCKCQNGHIYCITECGGPMEESVCPECKVKIGGRNHRYVSGVTVASEMDGARSLAWSSANNIGDYIFDD</sequence>
<gene>
    <name evidence="10" type="ORF">CINCED_3A012441</name>
</gene>
<keyword evidence="4 7" id="KW-0863">Zinc-finger</keyword>
<keyword evidence="11" id="KW-1185">Reference proteome</keyword>
<feature type="domain" description="RZ-type" evidence="9">
    <location>
        <begin position="441"/>
        <end position="519"/>
    </location>
</feature>
<dbReference type="SUPFAM" id="SSF57850">
    <property type="entry name" value="RING/U-box"/>
    <property type="match status" value="1"/>
</dbReference>
<evidence type="ECO:0000259" key="9">
    <source>
        <dbReference type="PROSITE" id="PS51981"/>
    </source>
</evidence>
<evidence type="ECO:0000313" key="10">
    <source>
        <dbReference type="EMBL" id="VVC38589.1"/>
    </source>
</evidence>
<evidence type="ECO:0000313" key="11">
    <source>
        <dbReference type="Proteomes" id="UP000325440"/>
    </source>
</evidence>
<name>A0A5E4N3M7_9HEMI</name>
<evidence type="ECO:0000256" key="5">
    <source>
        <dbReference type="ARBA" id="ARBA00022833"/>
    </source>
</evidence>
<dbReference type="AlphaFoldDB" id="A0A5E4N3M7"/>
<dbReference type="GO" id="GO:0005737">
    <property type="term" value="C:cytoplasm"/>
    <property type="evidence" value="ECO:0007669"/>
    <property type="project" value="UniProtKB-SubCell"/>
</dbReference>
<evidence type="ECO:0000256" key="3">
    <source>
        <dbReference type="ARBA" id="ARBA00022723"/>
    </source>
</evidence>
<reference evidence="10 11" key="1">
    <citation type="submission" date="2019-08" db="EMBL/GenBank/DDBJ databases">
        <authorList>
            <person name="Alioto T."/>
            <person name="Alioto T."/>
            <person name="Gomez Garrido J."/>
        </authorList>
    </citation>
    <scope>NUCLEOTIDE SEQUENCE [LARGE SCALE GENOMIC DNA]</scope>
</reference>
<feature type="domain" description="RING-type" evidence="8">
    <location>
        <begin position="141"/>
        <end position="199"/>
    </location>
</feature>
<dbReference type="OrthoDB" id="2423195at2759"/>